<evidence type="ECO:0000313" key="2">
    <source>
        <dbReference type="Proteomes" id="UP000499080"/>
    </source>
</evidence>
<dbReference type="EMBL" id="BGPR01216810">
    <property type="protein sequence ID" value="GBN53933.1"/>
    <property type="molecule type" value="Genomic_DNA"/>
</dbReference>
<comment type="caution">
    <text evidence="1">The sequence shown here is derived from an EMBL/GenBank/DDBJ whole genome shotgun (WGS) entry which is preliminary data.</text>
</comment>
<evidence type="ECO:0000313" key="1">
    <source>
        <dbReference type="EMBL" id="GBN53933.1"/>
    </source>
</evidence>
<gene>
    <name evidence="1" type="ORF">AVEN_8177_1</name>
</gene>
<reference evidence="1 2" key="1">
    <citation type="journal article" date="2019" name="Sci. Rep.">
        <title>Orb-weaving spider Araneus ventricosus genome elucidates the spidroin gene catalogue.</title>
        <authorList>
            <person name="Kono N."/>
            <person name="Nakamura H."/>
            <person name="Ohtoshi R."/>
            <person name="Moran D.A.P."/>
            <person name="Shinohara A."/>
            <person name="Yoshida Y."/>
            <person name="Fujiwara M."/>
            <person name="Mori M."/>
            <person name="Tomita M."/>
            <person name="Arakawa K."/>
        </authorList>
    </citation>
    <scope>NUCLEOTIDE SEQUENCE [LARGE SCALE GENOMIC DNA]</scope>
</reference>
<sequence length="105" mass="11891">MISDLSSEVKWSEKIQEDSFEIPRSDEEDDTWWAPLHSANRRTIISVGFGFHQARGFGLHQVRGFGLHQACGFGLHQDRGFGLHQDRGIGFQAWSPPASKSKPFH</sequence>
<protein>
    <submittedName>
        <fullName evidence="1">Uncharacterized protein</fullName>
    </submittedName>
</protein>
<accession>A0A4Y2PSV0</accession>
<proteinExistence type="predicted"/>
<organism evidence="1 2">
    <name type="scientific">Araneus ventricosus</name>
    <name type="common">Orbweaver spider</name>
    <name type="synonym">Epeira ventricosa</name>
    <dbReference type="NCBI Taxonomy" id="182803"/>
    <lineage>
        <taxon>Eukaryota</taxon>
        <taxon>Metazoa</taxon>
        <taxon>Ecdysozoa</taxon>
        <taxon>Arthropoda</taxon>
        <taxon>Chelicerata</taxon>
        <taxon>Arachnida</taxon>
        <taxon>Araneae</taxon>
        <taxon>Araneomorphae</taxon>
        <taxon>Entelegynae</taxon>
        <taxon>Araneoidea</taxon>
        <taxon>Araneidae</taxon>
        <taxon>Araneus</taxon>
    </lineage>
</organism>
<dbReference type="AlphaFoldDB" id="A0A4Y2PSV0"/>
<dbReference type="Proteomes" id="UP000499080">
    <property type="component" value="Unassembled WGS sequence"/>
</dbReference>
<keyword evidence="2" id="KW-1185">Reference proteome</keyword>
<name>A0A4Y2PSV0_ARAVE</name>